<comment type="similarity">
    <text evidence="2">Belongs to the class-I pyridoxal-phosphate-dependent aminotransferase family.</text>
</comment>
<protein>
    <recommendedName>
        <fullName evidence="6">Aminotransferase class I/classII large domain-containing protein</fullName>
    </recommendedName>
</protein>
<evidence type="ECO:0000256" key="5">
    <source>
        <dbReference type="ARBA" id="ARBA00022898"/>
    </source>
</evidence>
<feature type="domain" description="Aminotransferase class I/classII large" evidence="6">
    <location>
        <begin position="39"/>
        <end position="388"/>
    </location>
</feature>
<dbReference type="InterPro" id="IPR015424">
    <property type="entry name" value="PyrdxlP-dep_Trfase"/>
</dbReference>
<dbReference type="InterPro" id="IPR015421">
    <property type="entry name" value="PyrdxlP-dep_Trfase_major"/>
</dbReference>
<dbReference type="GO" id="GO:0008483">
    <property type="term" value="F:transaminase activity"/>
    <property type="evidence" value="ECO:0007669"/>
    <property type="project" value="UniProtKB-KW"/>
</dbReference>
<dbReference type="PANTHER" id="PTHR46383:SF1">
    <property type="entry name" value="ASPARTATE AMINOTRANSFERASE"/>
    <property type="match status" value="1"/>
</dbReference>
<dbReference type="InterPro" id="IPR004839">
    <property type="entry name" value="Aminotransferase_I/II_large"/>
</dbReference>
<evidence type="ECO:0000313" key="7">
    <source>
        <dbReference type="EMBL" id="SUZ62570.1"/>
    </source>
</evidence>
<feature type="non-terminal residue" evidence="7">
    <location>
        <position position="1"/>
    </location>
</feature>
<keyword evidence="5" id="KW-0663">Pyridoxal phosphate</keyword>
<dbReference type="CDD" id="cd00609">
    <property type="entry name" value="AAT_like"/>
    <property type="match status" value="1"/>
</dbReference>
<dbReference type="Gene3D" id="3.90.1150.10">
    <property type="entry name" value="Aspartate Aminotransferase, domain 1"/>
    <property type="match status" value="1"/>
</dbReference>
<dbReference type="Gene3D" id="3.40.640.10">
    <property type="entry name" value="Type I PLP-dependent aspartate aminotransferase-like (Major domain)"/>
    <property type="match status" value="1"/>
</dbReference>
<accession>A0A381P6R9</accession>
<keyword evidence="4" id="KW-0808">Transferase</keyword>
<name>A0A381P6R9_9ZZZZ</name>
<dbReference type="EMBL" id="UINC01000878">
    <property type="protein sequence ID" value="SUZ62570.1"/>
    <property type="molecule type" value="Genomic_DNA"/>
</dbReference>
<evidence type="ECO:0000259" key="6">
    <source>
        <dbReference type="Pfam" id="PF00155"/>
    </source>
</evidence>
<dbReference type="AlphaFoldDB" id="A0A381P6R9"/>
<evidence type="ECO:0000256" key="3">
    <source>
        <dbReference type="ARBA" id="ARBA00022576"/>
    </source>
</evidence>
<dbReference type="GO" id="GO:0030170">
    <property type="term" value="F:pyridoxal phosphate binding"/>
    <property type="evidence" value="ECO:0007669"/>
    <property type="project" value="InterPro"/>
</dbReference>
<proteinExistence type="inferred from homology"/>
<reference evidence="7" key="1">
    <citation type="submission" date="2018-05" db="EMBL/GenBank/DDBJ databases">
        <authorList>
            <person name="Lanie J.A."/>
            <person name="Ng W.-L."/>
            <person name="Kazmierczak K.M."/>
            <person name="Andrzejewski T.M."/>
            <person name="Davidsen T.M."/>
            <person name="Wayne K.J."/>
            <person name="Tettelin H."/>
            <person name="Glass J.I."/>
            <person name="Rusch D."/>
            <person name="Podicherti R."/>
            <person name="Tsui H.-C.T."/>
            <person name="Winkler M.E."/>
        </authorList>
    </citation>
    <scope>NUCLEOTIDE SEQUENCE</scope>
</reference>
<comment type="cofactor">
    <cofactor evidence="1">
        <name>pyridoxal 5'-phosphate</name>
        <dbReference type="ChEBI" id="CHEBI:597326"/>
    </cofactor>
</comment>
<dbReference type="SUPFAM" id="SSF53383">
    <property type="entry name" value="PLP-dependent transferases"/>
    <property type="match status" value="1"/>
</dbReference>
<dbReference type="InterPro" id="IPR015422">
    <property type="entry name" value="PyrdxlP-dep_Trfase_small"/>
</dbReference>
<dbReference type="InterPro" id="IPR050596">
    <property type="entry name" value="AspAT/PAT-like"/>
</dbReference>
<organism evidence="7">
    <name type="scientific">marine metagenome</name>
    <dbReference type="NCBI Taxonomy" id="408172"/>
    <lineage>
        <taxon>unclassified sequences</taxon>
        <taxon>metagenomes</taxon>
        <taxon>ecological metagenomes</taxon>
    </lineage>
</organism>
<dbReference type="PANTHER" id="PTHR46383">
    <property type="entry name" value="ASPARTATE AMINOTRANSFERASE"/>
    <property type="match status" value="1"/>
</dbReference>
<dbReference type="GO" id="GO:0006520">
    <property type="term" value="P:amino acid metabolic process"/>
    <property type="evidence" value="ECO:0007669"/>
    <property type="project" value="InterPro"/>
</dbReference>
<gene>
    <name evidence="7" type="ORF">METZ01_LOCUS15424</name>
</gene>
<keyword evidence="3" id="KW-0032">Aminotransferase</keyword>
<evidence type="ECO:0000256" key="4">
    <source>
        <dbReference type="ARBA" id="ARBA00022679"/>
    </source>
</evidence>
<sequence length="397" mass="43699">VPPDLDLPFSSLIHRIGGKSTDVWEIHYEAKNRQQHDDDVIILSVGEESDEYTPREIQQAGIESIESGRHHYTSVLGDDRLRHNIAVRHQSRTGQQVSTDNVSVFSGAQNALFATSLCLLEHGTEVIVPELYYATYPAAVKLSGATMIPLPTDVSKGFQIDIDALEKAITPRTRAILLNSPNNPTGAVYSRKLLMQIVGLCRKNRIWIISDEVYAEIAPQDFVSVSSLTGADDITVTISSVSKSHRMTGWRCGWTVAPESLNDQFYNLNMCMAYGLPAFIQDAAAYALEQNEHTAIVVRDKLMQNRDVVKEVLSHMHSAHLYAEGGGMFAVLDVRPLGQSSSEFAWGLLNEQKVSLLPCDGFGSSGQGLLRISLCLDEGTLRRAAQRILAYVETVAG</sequence>
<evidence type="ECO:0000256" key="1">
    <source>
        <dbReference type="ARBA" id="ARBA00001933"/>
    </source>
</evidence>
<dbReference type="Pfam" id="PF00155">
    <property type="entry name" value="Aminotran_1_2"/>
    <property type="match status" value="1"/>
</dbReference>
<evidence type="ECO:0000256" key="2">
    <source>
        <dbReference type="ARBA" id="ARBA00007441"/>
    </source>
</evidence>